<dbReference type="Pfam" id="PF08818">
    <property type="entry name" value="DUF1801"/>
    <property type="match status" value="1"/>
</dbReference>
<feature type="domain" description="YdhG-like" evidence="1">
    <location>
        <begin position="17"/>
        <end position="117"/>
    </location>
</feature>
<comment type="caution">
    <text evidence="2">The sequence shown here is derived from an EMBL/GenBank/DDBJ whole genome shotgun (WGS) entry which is preliminary data.</text>
</comment>
<reference evidence="2 3" key="1">
    <citation type="submission" date="2017-11" db="EMBL/GenBank/DDBJ databases">
        <title>Genomic Encyclopedia of Archaeal and Bacterial Type Strains, Phase II (KMG-II): From Individual Species to Whole Genera.</title>
        <authorList>
            <person name="Goeker M."/>
        </authorList>
    </citation>
    <scope>NUCLEOTIDE SEQUENCE [LARGE SCALE GENOMIC DNA]</scope>
    <source>
        <strain evidence="2 3">DSM 27268</strain>
    </source>
</reference>
<protein>
    <submittedName>
        <fullName evidence="2">Uncharacterized protein YdeI (YjbR/CyaY-like superfamily)</fullName>
    </submittedName>
</protein>
<dbReference type="Gene3D" id="3.90.1150.200">
    <property type="match status" value="1"/>
</dbReference>
<dbReference type="PIRSF" id="PIRSF021308">
    <property type="entry name" value="UCP021308"/>
    <property type="match status" value="1"/>
</dbReference>
<dbReference type="SUPFAM" id="SSF159888">
    <property type="entry name" value="YdhG-like"/>
    <property type="match status" value="1"/>
</dbReference>
<dbReference type="InterPro" id="IPR016786">
    <property type="entry name" value="YdeI_bac"/>
</dbReference>
<dbReference type="Pfam" id="PF13376">
    <property type="entry name" value="OmdA"/>
    <property type="match status" value="1"/>
</dbReference>
<organism evidence="2 3">
    <name type="scientific">Thermoflavifilum aggregans</name>
    <dbReference type="NCBI Taxonomy" id="454188"/>
    <lineage>
        <taxon>Bacteria</taxon>
        <taxon>Pseudomonadati</taxon>
        <taxon>Bacteroidota</taxon>
        <taxon>Chitinophagia</taxon>
        <taxon>Chitinophagales</taxon>
        <taxon>Chitinophagaceae</taxon>
        <taxon>Thermoflavifilum</taxon>
    </lineage>
</organism>
<proteinExistence type="predicted"/>
<dbReference type="AlphaFoldDB" id="A0A2M9CVX8"/>
<keyword evidence="3" id="KW-1185">Reference proteome</keyword>
<evidence type="ECO:0000313" key="3">
    <source>
        <dbReference type="Proteomes" id="UP000230000"/>
    </source>
</evidence>
<dbReference type="InterPro" id="IPR014922">
    <property type="entry name" value="YdhG-like"/>
</dbReference>
<accession>A0A2M9CVX8</accession>
<evidence type="ECO:0000259" key="1">
    <source>
        <dbReference type="Pfam" id="PF08818"/>
    </source>
</evidence>
<dbReference type="Proteomes" id="UP000230000">
    <property type="component" value="Unassembled WGS sequence"/>
</dbReference>
<sequence length="197" mass="23012">MPINPELDMLFERAAAWKKEMQLLRRIILSAIGPQVQEERKWGWPCYTWQGKNIVLIHTFKSYCALLFFKGALLKDPHHLLVQQTAHVQAARQMRFRSAEEIERLAPLISSYIQQAVEVEKSGIQVKLRPIEQYPVPEEFQQKLNEDPQLKQAFESLTPGRRKAYLLYFAAPKQSKTRIARIEKYIPQILQGRGLQD</sequence>
<dbReference type="RefSeq" id="WP_245860706.1">
    <property type="nucleotide sequence ID" value="NZ_PGFG01000001.1"/>
</dbReference>
<dbReference type="EMBL" id="PGFG01000001">
    <property type="protein sequence ID" value="PJJ76044.1"/>
    <property type="molecule type" value="Genomic_DNA"/>
</dbReference>
<name>A0A2M9CVX8_9BACT</name>
<evidence type="ECO:0000313" key="2">
    <source>
        <dbReference type="EMBL" id="PJJ76044.1"/>
    </source>
</evidence>
<gene>
    <name evidence="2" type="ORF">BXY57_1643</name>
</gene>